<dbReference type="Gene3D" id="3.40.47.10">
    <property type="match status" value="1"/>
</dbReference>
<dbReference type="Pfam" id="PF00108">
    <property type="entry name" value="Thiolase_N"/>
    <property type="match status" value="1"/>
</dbReference>
<comment type="similarity">
    <text evidence="3 8">Belongs to the thiolase-like superfamily. Thiolase family.</text>
</comment>
<dbReference type="GO" id="GO:0006635">
    <property type="term" value="P:fatty acid beta-oxidation"/>
    <property type="evidence" value="ECO:0007669"/>
    <property type="project" value="TreeGrafter"/>
</dbReference>
<dbReference type="NCBIfam" id="TIGR02430">
    <property type="entry name" value="pcaF"/>
    <property type="match status" value="1"/>
</dbReference>
<feature type="domain" description="Thiolase N-terminal" evidence="9">
    <location>
        <begin position="11"/>
        <end position="273"/>
    </location>
</feature>
<dbReference type="NCBIfam" id="NF006551">
    <property type="entry name" value="PRK09050.1"/>
    <property type="match status" value="1"/>
</dbReference>
<feature type="active site" description="Acyl-thioester intermediate" evidence="7">
    <location>
        <position position="96"/>
    </location>
</feature>
<dbReference type="PANTHER" id="PTHR43853:SF2">
    <property type="entry name" value="3-OXOADIPYL-COA_3-OXO-5,6-DEHYDROSUBERYL-COA THIOLASE"/>
    <property type="match status" value="1"/>
</dbReference>
<dbReference type="InterPro" id="IPR020617">
    <property type="entry name" value="Thiolase_C"/>
</dbReference>
<gene>
    <name evidence="11" type="ORF">BLA23254_02937</name>
</gene>
<dbReference type="GO" id="GO:0005737">
    <property type="term" value="C:cytoplasm"/>
    <property type="evidence" value="ECO:0007669"/>
    <property type="project" value="UniProtKB-ARBA"/>
</dbReference>
<keyword evidence="4 8" id="KW-0808">Transferase</keyword>
<feature type="active site" description="Proton acceptor" evidence="7">
    <location>
        <position position="362"/>
    </location>
</feature>
<dbReference type="Pfam" id="PF02803">
    <property type="entry name" value="Thiolase_C"/>
    <property type="match status" value="1"/>
</dbReference>
<evidence type="ECO:0000256" key="3">
    <source>
        <dbReference type="ARBA" id="ARBA00010982"/>
    </source>
</evidence>
<comment type="pathway">
    <text evidence="2">Aromatic compound metabolism.</text>
</comment>
<dbReference type="InterPro" id="IPR020616">
    <property type="entry name" value="Thiolase_N"/>
</dbReference>
<evidence type="ECO:0000313" key="12">
    <source>
        <dbReference type="Proteomes" id="UP000494218"/>
    </source>
</evidence>
<reference evidence="11 12" key="1">
    <citation type="submission" date="2019-09" db="EMBL/GenBank/DDBJ databases">
        <authorList>
            <person name="Depoorter E."/>
        </authorList>
    </citation>
    <scope>NUCLEOTIDE SEQUENCE [LARGE SCALE GENOMIC DNA]</scope>
    <source>
        <strain evidence="11">LMG 23254</strain>
    </source>
</reference>
<dbReference type="SUPFAM" id="SSF53901">
    <property type="entry name" value="Thiolase-like"/>
    <property type="match status" value="2"/>
</dbReference>
<name>A0A6P2KYA6_BURL3</name>
<feature type="active site" description="Proton acceptor" evidence="7">
    <location>
        <position position="392"/>
    </location>
</feature>
<evidence type="ECO:0000259" key="10">
    <source>
        <dbReference type="Pfam" id="PF02803"/>
    </source>
</evidence>
<feature type="domain" description="Thiolase C-terminal" evidence="10">
    <location>
        <begin position="283"/>
        <end position="405"/>
    </location>
</feature>
<evidence type="ECO:0000256" key="4">
    <source>
        <dbReference type="ARBA" id="ARBA00022679"/>
    </source>
</evidence>
<dbReference type="GO" id="GO:0019619">
    <property type="term" value="P:3,4-dihydroxybenzoate catabolic process"/>
    <property type="evidence" value="ECO:0007669"/>
    <property type="project" value="InterPro"/>
</dbReference>
<dbReference type="InterPro" id="IPR016039">
    <property type="entry name" value="Thiolase-like"/>
</dbReference>
<dbReference type="PROSITE" id="PS00737">
    <property type="entry name" value="THIOLASE_2"/>
    <property type="match status" value="1"/>
</dbReference>
<dbReference type="PIRSF" id="PIRSF000429">
    <property type="entry name" value="Ac-CoA_Ac_transf"/>
    <property type="match status" value="1"/>
</dbReference>
<dbReference type="CDD" id="cd00751">
    <property type="entry name" value="thiolase"/>
    <property type="match status" value="1"/>
</dbReference>
<evidence type="ECO:0000256" key="1">
    <source>
        <dbReference type="ARBA" id="ARBA00005189"/>
    </source>
</evidence>
<dbReference type="NCBIfam" id="TIGR01930">
    <property type="entry name" value="AcCoA-C-Actrans"/>
    <property type="match status" value="1"/>
</dbReference>
<dbReference type="GO" id="GO:0033812">
    <property type="term" value="F:3-oxoadipyl-CoA thiolase activity"/>
    <property type="evidence" value="ECO:0007669"/>
    <property type="project" value="UniProtKB-EC"/>
</dbReference>
<accession>A0A6P2KYA6</accession>
<dbReference type="InterPro" id="IPR020610">
    <property type="entry name" value="Thiolase_AS"/>
</dbReference>
<keyword evidence="5 8" id="KW-0012">Acyltransferase</keyword>
<sequence>MLIDTPMTDAYICDAIRTPIGRYGGALKDVRADDLGAVPLKALIERNRNVDWTAIDDVIYGCANQAGEDNRNVARMSALLAGLPTDVPGTTLNRLCGSGMDAVGTAARAIKAGEARLMIAGGVESMTRAPFVMGKATSAFARQADIFDTTIGWRFINPLMKQLYGVDSMPETAENVAVDYNISRADQDLFALRSQQKAARAQQDGTLADEIVAVTIPQKKGDPVVVSRDEHPRETSLEALAKLKGVVRPDGSVTAGNASGVNDGACALLLANAQAADQYGLRRRARVIGMATAGVAPRVMGIGPAPATQKLLRQLGMTIDQFDVIELNEAFASQGLAVLRMLGVADDDPRVNPNGGAIALGHPLGASGARLVTTALHQLERTGGRFALCTMCIGVGQGIALAIERV</sequence>
<dbReference type="PROSITE" id="PS00098">
    <property type="entry name" value="THIOLASE_1"/>
    <property type="match status" value="1"/>
</dbReference>
<dbReference type="InterPro" id="IPR020613">
    <property type="entry name" value="Thiolase_CS"/>
</dbReference>
<dbReference type="InterPro" id="IPR012793">
    <property type="entry name" value="PcaF"/>
</dbReference>
<protein>
    <submittedName>
        <fullName evidence="11">Acetyl-CoA acetyltransferase</fullName>
    </submittedName>
</protein>
<evidence type="ECO:0000313" key="11">
    <source>
        <dbReference type="EMBL" id="VWB63374.1"/>
    </source>
</evidence>
<dbReference type="PANTHER" id="PTHR43853">
    <property type="entry name" value="3-KETOACYL-COA THIOLASE, PEROXISOMAL"/>
    <property type="match status" value="1"/>
</dbReference>
<evidence type="ECO:0000256" key="2">
    <source>
        <dbReference type="ARBA" id="ARBA00005211"/>
    </source>
</evidence>
<dbReference type="FunFam" id="3.40.47.10:FF:000010">
    <property type="entry name" value="Acetyl-CoA acetyltransferase (Thiolase)"/>
    <property type="match status" value="1"/>
</dbReference>
<dbReference type="EMBL" id="CABVPW010000013">
    <property type="protein sequence ID" value="VWB63374.1"/>
    <property type="molecule type" value="Genomic_DNA"/>
</dbReference>
<evidence type="ECO:0000256" key="5">
    <source>
        <dbReference type="ARBA" id="ARBA00023315"/>
    </source>
</evidence>
<dbReference type="InterPro" id="IPR050215">
    <property type="entry name" value="Thiolase-like_sf_Thiolase"/>
</dbReference>
<dbReference type="InterPro" id="IPR020615">
    <property type="entry name" value="Thiolase_acyl_enz_int_AS"/>
</dbReference>
<dbReference type="PROSITE" id="PS00099">
    <property type="entry name" value="THIOLASE_3"/>
    <property type="match status" value="1"/>
</dbReference>
<dbReference type="InterPro" id="IPR002155">
    <property type="entry name" value="Thiolase"/>
</dbReference>
<dbReference type="AlphaFoldDB" id="A0A6P2KYA6"/>
<evidence type="ECO:0000256" key="6">
    <source>
        <dbReference type="ARBA" id="ARBA00048527"/>
    </source>
</evidence>
<comment type="catalytic activity">
    <reaction evidence="6">
        <text>succinyl-CoA + acetyl-CoA = 3-oxoadipyl-CoA + CoA</text>
        <dbReference type="Rhea" id="RHEA:19481"/>
        <dbReference type="ChEBI" id="CHEBI:57287"/>
        <dbReference type="ChEBI" id="CHEBI:57288"/>
        <dbReference type="ChEBI" id="CHEBI:57292"/>
        <dbReference type="ChEBI" id="CHEBI:57348"/>
        <dbReference type="EC" id="2.3.1.174"/>
    </reaction>
</comment>
<evidence type="ECO:0000256" key="8">
    <source>
        <dbReference type="RuleBase" id="RU003557"/>
    </source>
</evidence>
<evidence type="ECO:0000256" key="7">
    <source>
        <dbReference type="PIRSR" id="PIRSR000429-1"/>
    </source>
</evidence>
<organism evidence="11 12">
    <name type="scientific">Burkholderia lata (strain ATCC 17760 / DSM 23089 / LMG 22485 / NCIMB 9086 / R18194 / 383)</name>
    <dbReference type="NCBI Taxonomy" id="482957"/>
    <lineage>
        <taxon>Bacteria</taxon>
        <taxon>Pseudomonadati</taxon>
        <taxon>Pseudomonadota</taxon>
        <taxon>Betaproteobacteria</taxon>
        <taxon>Burkholderiales</taxon>
        <taxon>Burkholderiaceae</taxon>
        <taxon>Burkholderia</taxon>
        <taxon>Burkholderia cepacia complex</taxon>
    </lineage>
</organism>
<dbReference type="Proteomes" id="UP000494218">
    <property type="component" value="Unassembled WGS sequence"/>
</dbReference>
<proteinExistence type="inferred from homology"/>
<evidence type="ECO:0000259" key="9">
    <source>
        <dbReference type="Pfam" id="PF00108"/>
    </source>
</evidence>
<dbReference type="GO" id="GO:0010124">
    <property type="term" value="P:phenylacetate catabolic process"/>
    <property type="evidence" value="ECO:0007669"/>
    <property type="project" value="TreeGrafter"/>
</dbReference>
<comment type="pathway">
    <text evidence="1">Lipid metabolism.</text>
</comment>